<dbReference type="Pfam" id="PF06475">
    <property type="entry name" value="Glycolipid_bind"/>
    <property type="match status" value="1"/>
</dbReference>
<reference evidence="1 2" key="1">
    <citation type="submission" date="2017-02" db="EMBL/GenBank/DDBJ databases">
        <authorList>
            <person name="Peterson S.W."/>
        </authorList>
    </citation>
    <scope>NUCLEOTIDE SEQUENCE [LARGE SCALE GENOMIC DNA]</scope>
    <source>
        <strain evidence="1 2">DSM 45154</strain>
    </source>
</reference>
<accession>A0A1T4R3Z8</accession>
<proteinExistence type="predicted"/>
<dbReference type="AlphaFoldDB" id="A0A1T4R3Z8"/>
<dbReference type="Proteomes" id="UP000190637">
    <property type="component" value="Unassembled WGS sequence"/>
</dbReference>
<evidence type="ECO:0000313" key="2">
    <source>
        <dbReference type="Proteomes" id="UP000190637"/>
    </source>
</evidence>
<dbReference type="SUPFAM" id="SSF159275">
    <property type="entry name" value="PA1994-like"/>
    <property type="match status" value="1"/>
</dbReference>
<dbReference type="InterPro" id="IPR009467">
    <property type="entry name" value="Glycolipid-bd_prot_put"/>
</dbReference>
<dbReference type="STRING" id="1122192.SAMN02745673_02492"/>
<protein>
    <recommendedName>
        <fullName evidence="3">Glycolipid-binding</fullName>
    </recommendedName>
</protein>
<dbReference type="OrthoDB" id="7347529at2"/>
<keyword evidence="2" id="KW-1185">Reference proteome</keyword>
<gene>
    <name evidence="1" type="ORF">SAMN02745673_02492</name>
</gene>
<dbReference type="EMBL" id="FUWS01000006">
    <property type="protein sequence ID" value="SKA10597.1"/>
    <property type="molecule type" value="Genomic_DNA"/>
</dbReference>
<sequence length="190" mass="21295">MSVTYRLPAAWTRIDVPEGTGVGALVAEPAGFRLEGSEVIADRREHFGCRFTVRADLAWVTREVEVEVLTERGAERITLTGGGGQWTVNGRREPRLDGCLDVDVAATPLTNTLPIRRLGLEPGESRDIAVAWIDVPGLKIHRMAQRYTRLAPFGGVDRYEYRGPVEERYELTVDADGLVIDYDRFARRIR</sequence>
<dbReference type="RefSeq" id="WP_144390099.1">
    <property type="nucleotide sequence ID" value="NZ_FUWS01000006.1"/>
</dbReference>
<organism evidence="1 2">
    <name type="scientific">Marinactinospora thermotolerans DSM 45154</name>
    <dbReference type="NCBI Taxonomy" id="1122192"/>
    <lineage>
        <taxon>Bacteria</taxon>
        <taxon>Bacillati</taxon>
        <taxon>Actinomycetota</taxon>
        <taxon>Actinomycetes</taxon>
        <taxon>Streptosporangiales</taxon>
        <taxon>Nocardiopsidaceae</taxon>
        <taxon>Marinactinospora</taxon>
    </lineage>
</organism>
<evidence type="ECO:0008006" key="3">
    <source>
        <dbReference type="Google" id="ProtNLM"/>
    </source>
</evidence>
<evidence type="ECO:0000313" key="1">
    <source>
        <dbReference type="EMBL" id="SKA10597.1"/>
    </source>
</evidence>
<name>A0A1T4R3Z8_9ACTN</name>